<evidence type="ECO:0000313" key="2">
    <source>
        <dbReference type="Proteomes" id="UP000198424"/>
    </source>
</evidence>
<name>A0ABX4CF68_FLAHY</name>
<comment type="caution">
    <text evidence="1">The sequence shown here is derived from an EMBL/GenBank/DDBJ whole genome shotgun (WGS) entry which is preliminary data.</text>
</comment>
<dbReference type="RefSeq" id="WP_051886046.1">
    <property type="nucleotide sequence ID" value="NZ_JBEWQG010000013.1"/>
</dbReference>
<protein>
    <submittedName>
        <fullName evidence="1">Uncharacterized protein</fullName>
    </submittedName>
</protein>
<dbReference type="EMBL" id="MUGY01000019">
    <property type="protein sequence ID" value="OXA92679.1"/>
    <property type="molecule type" value="Genomic_DNA"/>
</dbReference>
<proteinExistence type="predicted"/>
<keyword evidence="2" id="KW-1185">Reference proteome</keyword>
<gene>
    <name evidence="1" type="ORF">B0A62_14860</name>
</gene>
<reference evidence="1 2" key="1">
    <citation type="submission" date="2016-11" db="EMBL/GenBank/DDBJ databases">
        <title>Whole genomes of Flavobacteriaceae.</title>
        <authorList>
            <person name="Stine C."/>
            <person name="Li C."/>
            <person name="Tadesse D."/>
        </authorList>
    </citation>
    <scope>NUCLEOTIDE SEQUENCE [LARGE SCALE GENOMIC DNA]</scope>
    <source>
        <strain evidence="1 2">ATCC 29551</strain>
    </source>
</reference>
<sequence length="100" mass="11671">MEENDKIVVSYILKHQQDKNLDSISEILEGNKFWQIFPSPNVEVLSWNVLVGLGHLITLRFAPSQLREVNLTIEKGAWGAFNSEIYITYDYMEVWKQKRG</sequence>
<evidence type="ECO:0000313" key="1">
    <source>
        <dbReference type="EMBL" id="OXA92679.1"/>
    </source>
</evidence>
<organism evidence="1 2">
    <name type="scientific">Flavobacterium hydatis</name>
    <name type="common">Cytophaga aquatilis</name>
    <dbReference type="NCBI Taxonomy" id="991"/>
    <lineage>
        <taxon>Bacteria</taxon>
        <taxon>Pseudomonadati</taxon>
        <taxon>Bacteroidota</taxon>
        <taxon>Flavobacteriia</taxon>
        <taxon>Flavobacteriales</taxon>
        <taxon>Flavobacteriaceae</taxon>
        <taxon>Flavobacterium</taxon>
    </lineage>
</organism>
<accession>A0ABX4CF68</accession>
<dbReference type="Proteomes" id="UP000198424">
    <property type="component" value="Unassembled WGS sequence"/>
</dbReference>